<feature type="domain" description="Thiamine pyrophosphate enzyme TPP-binding" evidence="5">
    <location>
        <begin position="421"/>
        <end position="568"/>
    </location>
</feature>
<protein>
    <submittedName>
        <fullName evidence="7">Acetolactate synthase-1/2/3 large subunit</fullName>
        <ecNumber evidence="7">2.2.1.6</ecNumber>
    </submittedName>
</protein>
<evidence type="ECO:0000259" key="4">
    <source>
        <dbReference type="Pfam" id="PF00205"/>
    </source>
</evidence>
<comment type="caution">
    <text evidence="7">The sequence shown here is derived from an EMBL/GenBank/DDBJ whole genome shotgun (WGS) entry which is preliminary data.</text>
</comment>
<dbReference type="PANTHER" id="PTHR18968:SF13">
    <property type="entry name" value="ACETOLACTATE SYNTHASE CATALYTIC SUBUNIT, MITOCHONDRIAL"/>
    <property type="match status" value="1"/>
</dbReference>
<organism evidence="7 8">
    <name type="scientific">Pseudorhizobium flavum</name>
    <dbReference type="NCBI Taxonomy" id="1335061"/>
    <lineage>
        <taxon>Bacteria</taxon>
        <taxon>Pseudomonadati</taxon>
        <taxon>Pseudomonadota</taxon>
        <taxon>Alphaproteobacteria</taxon>
        <taxon>Hyphomicrobiales</taxon>
        <taxon>Rhizobiaceae</taxon>
        <taxon>Rhizobium/Agrobacterium group</taxon>
        <taxon>Pseudorhizobium</taxon>
    </lineage>
</organism>
<evidence type="ECO:0000256" key="2">
    <source>
        <dbReference type="ARBA" id="ARBA00023052"/>
    </source>
</evidence>
<dbReference type="InterPro" id="IPR012001">
    <property type="entry name" value="Thiamin_PyroP_enz_TPP-bd_dom"/>
</dbReference>
<dbReference type="GO" id="GO:0009097">
    <property type="term" value="P:isoleucine biosynthetic process"/>
    <property type="evidence" value="ECO:0007669"/>
    <property type="project" value="TreeGrafter"/>
</dbReference>
<dbReference type="GO" id="GO:0003984">
    <property type="term" value="F:acetolactate synthase activity"/>
    <property type="evidence" value="ECO:0007669"/>
    <property type="project" value="UniProtKB-EC"/>
</dbReference>
<keyword evidence="7" id="KW-0808">Transferase</keyword>
<feature type="domain" description="Thiamine pyrophosphate enzyme central" evidence="4">
    <location>
        <begin position="214"/>
        <end position="316"/>
    </location>
</feature>
<reference evidence="7 8" key="1">
    <citation type="submission" date="2020-08" db="EMBL/GenBank/DDBJ databases">
        <title>Genomic Encyclopedia of Type Strains, Phase IV (KMG-IV): sequencing the most valuable type-strain genomes for metagenomic binning, comparative biology and taxonomic classification.</title>
        <authorList>
            <person name="Goeker M."/>
        </authorList>
    </citation>
    <scope>NUCLEOTIDE SEQUENCE [LARGE SCALE GENOMIC DNA]</scope>
    <source>
        <strain evidence="7 8">DSM 102134</strain>
    </source>
</reference>
<keyword evidence="8" id="KW-1185">Reference proteome</keyword>
<feature type="domain" description="Thiamine pyrophosphate enzyme N-terminal TPP-binding" evidence="6">
    <location>
        <begin position="14"/>
        <end position="140"/>
    </location>
</feature>
<gene>
    <name evidence="7" type="ORF">HNQ75_002312</name>
</gene>
<dbReference type="PANTHER" id="PTHR18968">
    <property type="entry name" value="THIAMINE PYROPHOSPHATE ENZYMES"/>
    <property type="match status" value="1"/>
</dbReference>
<dbReference type="GO" id="GO:0009099">
    <property type="term" value="P:L-valine biosynthetic process"/>
    <property type="evidence" value="ECO:0007669"/>
    <property type="project" value="TreeGrafter"/>
</dbReference>
<evidence type="ECO:0000256" key="1">
    <source>
        <dbReference type="ARBA" id="ARBA00007812"/>
    </source>
</evidence>
<dbReference type="InterPro" id="IPR045229">
    <property type="entry name" value="TPP_enz"/>
</dbReference>
<dbReference type="InterPro" id="IPR011766">
    <property type="entry name" value="TPP_enzyme_TPP-bd"/>
</dbReference>
<dbReference type="NCBIfam" id="NF006203">
    <property type="entry name" value="PRK08327.1"/>
    <property type="match status" value="1"/>
</dbReference>
<dbReference type="CDD" id="cd07035">
    <property type="entry name" value="TPP_PYR_POX_like"/>
    <property type="match status" value="1"/>
</dbReference>
<dbReference type="EMBL" id="JACHEJ010000005">
    <property type="protein sequence ID" value="MBB6180333.1"/>
    <property type="molecule type" value="Genomic_DNA"/>
</dbReference>
<keyword evidence="2 3" id="KW-0786">Thiamine pyrophosphate</keyword>
<dbReference type="AlphaFoldDB" id="A0A7X0DCW7"/>
<accession>A0A7X0DCW7</accession>
<evidence type="ECO:0000256" key="3">
    <source>
        <dbReference type="RuleBase" id="RU362132"/>
    </source>
</evidence>
<dbReference type="InterPro" id="IPR029061">
    <property type="entry name" value="THDP-binding"/>
</dbReference>
<comment type="similarity">
    <text evidence="1 3">Belongs to the TPP enzyme family.</text>
</comment>
<dbReference type="SUPFAM" id="SSF52467">
    <property type="entry name" value="DHS-like NAD/FAD-binding domain"/>
    <property type="match status" value="1"/>
</dbReference>
<dbReference type="InterPro" id="IPR012000">
    <property type="entry name" value="Thiamin_PyroP_enz_cen_dom"/>
</dbReference>
<dbReference type="GO" id="GO:0005948">
    <property type="term" value="C:acetolactate synthase complex"/>
    <property type="evidence" value="ECO:0007669"/>
    <property type="project" value="TreeGrafter"/>
</dbReference>
<dbReference type="Pfam" id="PF00205">
    <property type="entry name" value="TPP_enzyme_M"/>
    <property type="match status" value="1"/>
</dbReference>
<dbReference type="Proteomes" id="UP000535501">
    <property type="component" value="Unassembled WGS sequence"/>
</dbReference>
<name>A0A7X0DCW7_9HYPH</name>
<evidence type="ECO:0000313" key="7">
    <source>
        <dbReference type="EMBL" id="MBB6180333.1"/>
    </source>
</evidence>
<evidence type="ECO:0000259" key="6">
    <source>
        <dbReference type="Pfam" id="PF02776"/>
    </source>
</evidence>
<dbReference type="GO" id="GO:0000287">
    <property type="term" value="F:magnesium ion binding"/>
    <property type="evidence" value="ECO:0007669"/>
    <property type="project" value="InterPro"/>
</dbReference>
<dbReference type="EC" id="2.2.1.6" evidence="7"/>
<dbReference type="GO" id="GO:0030976">
    <property type="term" value="F:thiamine pyrophosphate binding"/>
    <property type="evidence" value="ECO:0007669"/>
    <property type="project" value="InterPro"/>
</dbReference>
<dbReference type="GO" id="GO:0050660">
    <property type="term" value="F:flavin adenine dinucleotide binding"/>
    <property type="evidence" value="ECO:0007669"/>
    <property type="project" value="TreeGrafter"/>
</dbReference>
<evidence type="ECO:0000259" key="5">
    <source>
        <dbReference type="Pfam" id="PF02775"/>
    </source>
</evidence>
<dbReference type="CDD" id="cd02002">
    <property type="entry name" value="TPP_BFDC"/>
    <property type="match status" value="1"/>
</dbReference>
<dbReference type="Gene3D" id="3.40.50.970">
    <property type="match status" value="2"/>
</dbReference>
<dbReference type="SUPFAM" id="SSF52518">
    <property type="entry name" value="Thiamin diphosphate-binding fold (THDP-binding)"/>
    <property type="match status" value="2"/>
</dbReference>
<proteinExistence type="inferred from homology"/>
<evidence type="ECO:0000313" key="8">
    <source>
        <dbReference type="Proteomes" id="UP000535501"/>
    </source>
</evidence>
<dbReference type="RefSeq" id="WP_077548418.1">
    <property type="nucleotide sequence ID" value="NZ_JACHEJ010000005.1"/>
</dbReference>
<sequence>MDALRSGDGQVVAGSVIFSRLKTLGVDYVFANSGTDFPPIIEGLAEAAASGVALPQAITIPHEHAAMGMAHGYYFLSGKAQAVILHTNVGLANGAIGALNAATDHVPMLLMSGRTPTVEKGRFGARTVPIGWGQEMRDQTALVREAAKWDYELRFPEQVPDMLDRGHAIANSTPKGPVYLSLPREVLSETIDASATAATPTMMPARVEASASDISQAAEWLVGARKPVIFVQRGAGDAEGFAALSQLADRFSIPVVHYWATQIGLPTSHPMWAGADPAPWLKDADVVLVIDALAPWMPEIHSPQPDAKVIHLGPNPLFSRFPVRNFRSDLSITTETAPGLVALAAAMEKLGDPDPAGREARARPLRTRLTEQRETEIAVARDEDGPRMTKAHVAWCLSEALKAHEATVLSELGCPLAPMTLDHPQAWYQEPHSGGLGWSLPCAMGMKLARPDRLVVATLGDGSYMFANPVACHQIMEAYDIPVLILILNNAEWGAVRQSVAMMYPDGYAAKANQMPLTGLSPSPDFTKIAEASNSWGRKVTERADLPAALEAAVTEVMQNKRTALLDIRVA</sequence>
<dbReference type="Gene3D" id="3.40.50.1220">
    <property type="entry name" value="TPP-binding domain"/>
    <property type="match status" value="1"/>
</dbReference>
<dbReference type="Pfam" id="PF02776">
    <property type="entry name" value="TPP_enzyme_N"/>
    <property type="match status" value="1"/>
</dbReference>
<dbReference type="Pfam" id="PF02775">
    <property type="entry name" value="TPP_enzyme_C"/>
    <property type="match status" value="1"/>
</dbReference>
<dbReference type="InterPro" id="IPR029035">
    <property type="entry name" value="DHS-like_NAD/FAD-binding_dom"/>
</dbReference>